<name>A0ABW8YJP0_9SPHN</name>
<protein>
    <submittedName>
        <fullName evidence="2">Uncharacterized protein</fullName>
    </submittedName>
</protein>
<accession>A0ABW8YJP0</accession>
<feature type="transmembrane region" description="Helical" evidence="1">
    <location>
        <begin position="175"/>
        <end position="194"/>
    </location>
</feature>
<feature type="transmembrane region" description="Helical" evidence="1">
    <location>
        <begin position="325"/>
        <end position="345"/>
    </location>
</feature>
<keyword evidence="1" id="KW-1133">Transmembrane helix</keyword>
<feature type="transmembrane region" description="Helical" evidence="1">
    <location>
        <begin position="289"/>
        <end position="313"/>
    </location>
</feature>
<proteinExistence type="predicted"/>
<dbReference type="RefSeq" id="WP_408076644.1">
    <property type="nucleotide sequence ID" value="NZ_JBELQC010000001.1"/>
</dbReference>
<dbReference type="Proteomes" id="UP001629244">
    <property type="component" value="Unassembled WGS sequence"/>
</dbReference>
<keyword evidence="3" id="KW-1185">Reference proteome</keyword>
<feature type="transmembrane region" description="Helical" evidence="1">
    <location>
        <begin position="33"/>
        <end position="56"/>
    </location>
</feature>
<feature type="transmembrane region" description="Helical" evidence="1">
    <location>
        <begin position="386"/>
        <end position="405"/>
    </location>
</feature>
<feature type="transmembrane region" description="Helical" evidence="1">
    <location>
        <begin position="144"/>
        <end position="163"/>
    </location>
</feature>
<gene>
    <name evidence="2" type="ORF">ABS767_01765</name>
</gene>
<evidence type="ECO:0000313" key="3">
    <source>
        <dbReference type="Proteomes" id="UP001629244"/>
    </source>
</evidence>
<evidence type="ECO:0000256" key="1">
    <source>
        <dbReference type="SAM" id="Phobius"/>
    </source>
</evidence>
<reference evidence="2 3" key="1">
    <citation type="submission" date="2024-06" db="EMBL/GenBank/DDBJ databases">
        <authorList>
            <person name="Kaempfer P."/>
            <person name="Viver T."/>
        </authorList>
    </citation>
    <scope>NUCLEOTIDE SEQUENCE [LARGE SCALE GENOMIC DNA]</scope>
    <source>
        <strain evidence="2 3">ST-64</strain>
    </source>
</reference>
<comment type="caution">
    <text evidence="2">The sequence shown here is derived from an EMBL/GenBank/DDBJ whole genome shotgun (WGS) entry which is preliminary data.</text>
</comment>
<dbReference type="Gene3D" id="1.20.1740.10">
    <property type="entry name" value="Amino acid/polyamine transporter I"/>
    <property type="match status" value="1"/>
</dbReference>
<evidence type="ECO:0000313" key="2">
    <source>
        <dbReference type="EMBL" id="MFL9839677.1"/>
    </source>
</evidence>
<feature type="transmembrane region" description="Helical" evidence="1">
    <location>
        <begin position="6"/>
        <end position="24"/>
    </location>
</feature>
<keyword evidence="1" id="KW-0812">Transmembrane</keyword>
<feature type="transmembrane region" description="Helical" evidence="1">
    <location>
        <begin position="351"/>
        <end position="374"/>
    </location>
</feature>
<keyword evidence="1" id="KW-0472">Membrane</keyword>
<feature type="transmembrane region" description="Helical" evidence="1">
    <location>
        <begin position="214"/>
        <end position="230"/>
    </location>
</feature>
<feature type="transmembrane region" description="Helical" evidence="1">
    <location>
        <begin position="251"/>
        <end position="269"/>
    </location>
</feature>
<organism evidence="2 3">
    <name type="scientific">Sphingomonas plantiphila</name>
    <dbReference type="NCBI Taxonomy" id="3163295"/>
    <lineage>
        <taxon>Bacteria</taxon>
        <taxon>Pseudomonadati</taxon>
        <taxon>Pseudomonadota</taxon>
        <taxon>Alphaproteobacteria</taxon>
        <taxon>Sphingomonadales</taxon>
        <taxon>Sphingomonadaceae</taxon>
        <taxon>Sphingomonas</taxon>
    </lineage>
</organism>
<feature type="transmembrane region" description="Helical" evidence="1">
    <location>
        <begin position="103"/>
        <end position="124"/>
    </location>
</feature>
<dbReference type="EMBL" id="JBELQC010000001">
    <property type="protein sequence ID" value="MFL9839677.1"/>
    <property type="molecule type" value="Genomic_DNA"/>
</dbReference>
<sequence>MSGQFVIPAAALAVAIAITAALMLSRFGRSDQWIATVTPLASIIGSGFLVCGPLLAREFGLYAAPAMAVLLLLAYAIGAVIRFNIAHAEPHLAQAGRTDTAHWMARVGQVVLAIAYAVSVAYYLKLLAMFALKAAGSQSELIGNIIVTAILGVLALLALRGGLRRVEHVAHASVSIKLGLIGGMLAALGIGWAWHGGTAGSFPVPVPGLDGQSLLLLLGLLITVQGFETSRYMGEEYDAPTRIRTMRHAQLIAAGIYIAFLVLLTPWLGDAAHSRGVAGVLDVMTGIAAPLGSLVLAAAVASQLSAAVADAIGSTGIAIELSGKRLGVAAGFLIAAGLSISVTWFTNSVMVIALASRAFAAYYAIQCGIGIAVARADGKAGLLRQCGFAALAAICVAAALFGAPAEGEG</sequence>
<feature type="transmembrane region" description="Helical" evidence="1">
    <location>
        <begin position="62"/>
        <end position="83"/>
    </location>
</feature>